<dbReference type="EMBL" id="JACSEA010000006">
    <property type="protein sequence ID" value="KAF7398396.1"/>
    <property type="molecule type" value="Genomic_DNA"/>
</dbReference>
<gene>
    <name evidence="2" type="ORF">HZH66_006293</name>
</gene>
<dbReference type="AlphaFoldDB" id="A0A834K389"/>
<dbReference type="Proteomes" id="UP000614350">
    <property type="component" value="Unassembled WGS sequence"/>
</dbReference>
<keyword evidence="3" id="KW-1185">Reference proteome</keyword>
<reference evidence="2" key="1">
    <citation type="journal article" date="2020" name="G3 (Bethesda)">
        <title>High-Quality Assemblies for Three Invasive Social Wasps from the &lt;i&gt;Vespula&lt;/i&gt; Genus.</title>
        <authorList>
            <person name="Harrop T.W.R."/>
            <person name="Guhlin J."/>
            <person name="McLaughlin G.M."/>
            <person name="Permina E."/>
            <person name="Stockwell P."/>
            <person name="Gilligan J."/>
            <person name="Le Lec M.F."/>
            <person name="Gruber M.A.M."/>
            <person name="Quinn O."/>
            <person name="Lovegrove M."/>
            <person name="Duncan E.J."/>
            <person name="Remnant E.J."/>
            <person name="Van Eeckhoven J."/>
            <person name="Graham B."/>
            <person name="Knapp R.A."/>
            <person name="Langford K.W."/>
            <person name="Kronenberg Z."/>
            <person name="Press M.O."/>
            <person name="Eacker S.M."/>
            <person name="Wilson-Rankin E.E."/>
            <person name="Purcell J."/>
            <person name="Lester P.J."/>
            <person name="Dearden P.K."/>
        </authorList>
    </citation>
    <scope>NUCLEOTIDE SEQUENCE</scope>
    <source>
        <strain evidence="2">Marl-1</strain>
    </source>
</reference>
<organism evidence="2 3">
    <name type="scientific">Vespula vulgaris</name>
    <name type="common">Yellow jacket</name>
    <name type="synonym">Wasp</name>
    <dbReference type="NCBI Taxonomy" id="7454"/>
    <lineage>
        <taxon>Eukaryota</taxon>
        <taxon>Metazoa</taxon>
        <taxon>Ecdysozoa</taxon>
        <taxon>Arthropoda</taxon>
        <taxon>Hexapoda</taxon>
        <taxon>Insecta</taxon>
        <taxon>Pterygota</taxon>
        <taxon>Neoptera</taxon>
        <taxon>Endopterygota</taxon>
        <taxon>Hymenoptera</taxon>
        <taxon>Apocrita</taxon>
        <taxon>Aculeata</taxon>
        <taxon>Vespoidea</taxon>
        <taxon>Vespidae</taxon>
        <taxon>Vespinae</taxon>
        <taxon>Vespula</taxon>
    </lineage>
</organism>
<protein>
    <submittedName>
        <fullName evidence="2">Uncharacterized protein</fullName>
    </submittedName>
</protein>
<feature type="region of interest" description="Disordered" evidence="1">
    <location>
        <begin position="48"/>
        <end position="78"/>
    </location>
</feature>
<accession>A0A834K389</accession>
<sequence>MNMKKGELTPCTDYCVFFRDFEKCFPGDESSSCSKLFRLNHADVQPTEIQEVSRQQSNKEKPVAPQPIRFRQKNMRSR</sequence>
<evidence type="ECO:0000313" key="2">
    <source>
        <dbReference type="EMBL" id="KAF7398396.1"/>
    </source>
</evidence>
<comment type="caution">
    <text evidence="2">The sequence shown here is derived from an EMBL/GenBank/DDBJ whole genome shotgun (WGS) entry which is preliminary data.</text>
</comment>
<evidence type="ECO:0000313" key="3">
    <source>
        <dbReference type="Proteomes" id="UP000614350"/>
    </source>
</evidence>
<proteinExistence type="predicted"/>
<name>A0A834K389_VESVU</name>
<evidence type="ECO:0000256" key="1">
    <source>
        <dbReference type="SAM" id="MobiDB-lite"/>
    </source>
</evidence>